<evidence type="ECO:0000256" key="5">
    <source>
        <dbReference type="ARBA" id="ARBA00022692"/>
    </source>
</evidence>
<evidence type="ECO:0000256" key="8">
    <source>
        <dbReference type="SAM" id="MobiDB-lite"/>
    </source>
</evidence>
<feature type="region of interest" description="Disordered" evidence="8">
    <location>
        <begin position="1"/>
        <end position="21"/>
    </location>
</feature>
<evidence type="ECO:0000256" key="2">
    <source>
        <dbReference type="ARBA" id="ARBA00022475"/>
    </source>
</evidence>
<dbReference type="InterPro" id="IPR050297">
    <property type="entry name" value="LipidA_mod_glycosyltrf_83"/>
</dbReference>
<evidence type="ECO:0000313" key="11">
    <source>
        <dbReference type="Proteomes" id="UP000694287"/>
    </source>
</evidence>
<dbReference type="PANTHER" id="PTHR33908:SF11">
    <property type="entry name" value="MEMBRANE PROTEIN"/>
    <property type="match status" value="1"/>
</dbReference>
<dbReference type="EMBL" id="JADQDK010000001">
    <property type="protein sequence ID" value="MBW0134130.1"/>
    <property type="molecule type" value="Genomic_DNA"/>
</dbReference>
<evidence type="ECO:0000256" key="4">
    <source>
        <dbReference type="ARBA" id="ARBA00022679"/>
    </source>
</evidence>
<feature type="transmembrane region" description="Helical" evidence="9">
    <location>
        <begin position="111"/>
        <end position="133"/>
    </location>
</feature>
<keyword evidence="6 9" id="KW-1133">Transmembrane helix</keyword>
<proteinExistence type="predicted"/>
<evidence type="ECO:0000256" key="1">
    <source>
        <dbReference type="ARBA" id="ARBA00004651"/>
    </source>
</evidence>
<feature type="transmembrane region" description="Helical" evidence="9">
    <location>
        <begin position="300"/>
        <end position="317"/>
    </location>
</feature>
<comment type="subcellular location">
    <subcellularLocation>
        <location evidence="1">Cell membrane</location>
        <topology evidence="1">Multi-pass membrane protein</topology>
    </subcellularLocation>
</comment>
<evidence type="ECO:0000256" key="9">
    <source>
        <dbReference type="SAM" id="Phobius"/>
    </source>
</evidence>
<reference evidence="10 11" key="1">
    <citation type="submission" date="2020-11" db="EMBL/GenBank/DDBJ databases">
        <title>Pseudonocardia abyssalis sp. nov. and Pseudonocardia oceani sp. nov., description and phylogenomic analysis of two novel actinomycetes isolated from the deep Southern Ocean.</title>
        <authorList>
            <person name="Parra J."/>
        </authorList>
    </citation>
    <scope>NUCLEOTIDE SEQUENCE [LARGE SCALE GENOMIC DNA]</scope>
    <source>
        <strain evidence="10 11">KRD-168</strain>
    </source>
</reference>
<feature type="transmembrane region" description="Helical" evidence="9">
    <location>
        <begin position="234"/>
        <end position="253"/>
    </location>
</feature>
<keyword evidence="5 9" id="KW-0812">Transmembrane</keyword>
<keyword evidence="11" id="KW-1185">Reference proteome</keyword>
<evidence type="ECO:0000256" key="6">
    <source>
        <dbReference type="ARBA" id="ARBA00022989"/>
    </source>
</evidence>
<protein>
    <recommendedName>
        <fullName evidence="12">Glycosyltransferase RgtA/B/C/D-like domain-containing protein</fullName>
    </recommendedName>
</protein>
<sequence length="547" mass="56656">MAVTVRTGSTARPTTRRGQPQSLREIGVWATAAGAVSTAVTLAVPHLNIGNDGYQYLGVAENLLTGHGITTDLPFFDVEQSHGVLPAPFTTQPPGYPFAIAGLRLLGLPPVGAAVTVSVLAVALTVLVLGLATRTLQVPARFARPALLAFAVNPFTLTFAGSVLSEALFTLLVTGTALGLVAAQRTVGHRRASVLAGVALGLSVWVRYAGLFVVVGTAVGLTVLLLLRRDRRAAETLAITVGVAAPLFGALLLRNVVVAGSWRGGNTVSVDHPVGGLVLDTADALLHLVIGDASSLPARAAQAVLGLAALVGLVVLVRRRPRPATGPVVLLGAVVAVYGVLMFEAGLVSVISYGPRMFFPLLPTALLLLALLAAATVPVVPAPRTAEPPRRGPRYAGATAVAAIGLLVGVLGVLTTSDPPPDAGVAQRLAAPVAGGDTVPEWLDARLGPDEPVLAADGQATGYVLRRPVVGLVESTFSDLRWNEDTVAATMDRFDARYLVLYRHPQDGGGQVVEEETPFLRILLAGRPVATLTPVAVSDEVLVLERR</sequence>
<feature type="transmembrane region" description="Helical" evidence="9">
    <location>
        <begin position="329"/>
        <end position="351"/>
    </location>
</feature>
<feature type="transmembrane region" description="Helical" evidence="9">
    <location>
        <begin position="145"/>
        <end position="164"/>
    </location>
</feature>
<feature type="transmembrane region" description="Helical" evidence="9">
    <location>
        <begin position="205"/>
        <end position="227"/>
    </location>
</feature>
<organism evidence="10 11">
    <name type="scientific">Pseudonocardia abyssalis</name>
    <dbReference type="NCBI Taxonomy" id="2792008"/>
    <lineage>
        <taxon>Bacteria</taxon>
        <taxon>Bacillati</taxon>
        <taxon>Actinomycetota</taxon>
        <taxon>Actinomycetes</taxon>
        <taxon>Pseudonocardiales</taxon>
        <taxon>Pseudonocardiaceae</taxon>
        <taxon>Pseudonocardia</taxon>
    </lineage>
</organism>
<accession>A0ABS6UPI2</accession>
<evidence type="ECO:0008006" key="12">
    <source>
        <dbReference type="Google" id="ProtNLM"/>
    </source>
</evidence>
<dbReference type="Proteomes" id="UP000694287">
    <property type="component" value="Unassembled WGS sequence"/>
</dbReference>
<dbReference type="RefSeq" id="WP_218615918.1">
    <property type="nucleotide sequence ID" value="NZ_JADQDK010000001.1"/>
</dbReference>
<feature type="transmembrane region" description="Helical" evidence="9">
    <location>
        <begin position="357"/>
        <end position="383"/>
    </location>
</feature>
<dbReference type="PANTHER" id="PTHR33908">
    <property type="entry name" value="MANNOSYLTRANSFERASE YKCB-RELATED"/>
    <property type="match status" value="1"/>
</dbReference>
<feature type="transmembrane region" description="Helical" evidence="9">
    <location>
        <begin position="395"/>
        <end position="414"/>
    </location>
</feature>
<evidence type="ECO:0000256" key="3">
    <source>
        <dbReference type="ARBA" id="ARBA00022676"/>
    </source>
</evidence>
<feature type="transmembrane region" description="Helical" evidence="9">
    <location>
        <begin position="26"/>
        <end position="47"/>
    </location>
</feature>
<keyword evidence="7 9" id="KW-0472">Membrane</keyword>
<evidence type="ECO:0000313" key="10">
    <source>
        <dbReference type="EMBL" id="MBW0134130.1"/>
    </source>
</evidence>
<keyword evidence="3" id="KW-0328">Glycosyltransferase</keyword>
<evidence type="ECO:0000256" key="7">
    <source>
        <dbReference type="ARBA" id="ARBA00023136"/>
    </source>
</evidence>
<gene>
    <name evidence="10" type="ORF">I4I81_07660</name>
</gene>
<keyword evidence="2" id="KW-1003">Cell membrane</keyword>
<name>A0ABS6UPI2_9PSEU</name>
<comment type="caution">
    <text evidence="10">The sequence shown here is derived from an EMBL/GenBank/DDBJ whole genome shotgun (WGS) entry which is preliminary data.</text>
</comment>
<keyword evidence="4" id="KW-0808">Transferase</keyword>